<dbReference type="PROSITE" id="PS51257">
    <property type="entry name" value="PROKAR_LIPOPROTEIN"/>
    <property type="match status" value="1"/>
</dbReference>
<dbReference type="Proteomes" id="UP000813463">
    <property type="component" value="Chromosome 3"/>
</dbReference>
<evidence type="ECO:0000313" key="1">
    <source>
        <dbReference type="Proteomes" id="UP000813463"/>
    </source>
</evidence>
<organism evidence="1 2">
    <name type="scientific">Spinacia oleracea</name>
    <name type="common">Spinach</name>
    <dbReference type="NCBI Taxonomy" id="3562"/>
    <lineage>
        <taxon>Eukaryota</taxon>
        <taxon>Viridiplantae</taxon>
        <taxon>Streptophyta</taxon>
        <taxon>Embryophyta</taxon>
        <taxon>Tracheophyta</taxon>
        <taxon>Spermatophyta</taxon>
        <taxon>Magnoliopsida</taxon>
        <taxon>eudicotyledons</taxon>
        <taxon>Gunneridae</taxon>
        <taxon>Pentapetalae</taxon>
        <taxon>Caryophyllales</taxon>
        <taxon>Chenopodiaceae</taxon>
        <taxon>Chenopodioideae</taxon>
        <taxon>Anserineae</taxon>
        <taxon>Spinacia</taxon>
    </lineage>
</organism>
<proteinExistence type="predicted"/>
<dbReference type="RefSeq" id="XP_056696451.1">
    <property type="nucleotide sequence ID" value="XM_056840473.1"/>
</dbReference>
<dbReference type="RefSeq" id="XP_021849563.1">
    <property type="nucleotide sequence ID" value="XM_021993871.1"/>
</dbReference>
<evidence type="ECO:0000313" key="4">
    <source>
        <dbReference type="RefSeq" id="XP_056696451.1"/>
    </source>
</evidence>
<reference evidence="2" key="2">
    <citation type="submission" date="2025-04" db="UniProtKB">
        <authorList>
            <consortium name="RefSeq"/>
        </authorList>
    </citation>
    <scope>IDENTIFICATION</scope>
    <source>
        <tissue evidence="3 4">Leaf</tissue>
    </source>
</reference>
<dbReference type="PANTHER" id="PTHR34959">
    <property type="entry name" value="PROTEIN LAZY 1"/>
    <property type="match status" value="1"/>
</dbReference>
<dbReference type="PANTHER" id="PTHR34959:SF4">
    <property type="entry name" value="PROTEIN LAZY 1"/>
    <property type="match status" value="1"/>
</dbReference>
<evidence type="ECO:0000313" key="3">
    <source>
        <dbReference type="RefSeq" id="XP_056696450.1"/>
    </source>
</evidence>
<dbReference type="GO" id="GO:2000012">
    <property type="term" value="P:regulation of auxin polar transport"/>
    <property type="evidence" value="ECO:0007669"/>
    <property type="project" value="InterPro"/>
</dbReference>
<gene>
    <name evidence="2 3 4" type="primary">LOC110789226</name>
</gene>
<protein>
    <submittedName>
        <fullName evidence="2 3">Protein LAZY 1 isoform X1</fullName>
    </submittedName>
</protein>
<accession>A0A9R0JWW5</accession>
<sequence>MKLLSWMHRKLQKDATCSLQASVVGSSCTCFLLKPSANNQGDNLTPSKDSMQMWQRRQQCQNHLKEFSAENTEEYNGNPSIEIFPGFLTIGTLSVETISEAPTPTFDFPHEVINESGMAEMRYDLKLINEELEKFLKVEAEKEGNTESSRKNSNASTITLSEEVQEDVSHHNSIKKRVYPLQGYLLRSSNQLLETKPKARKEKAYLKKSAIMDISSIKEADRTKKQATHKIKSSDHLINKLLHPTQFSPKFSNCLSGHAAESFLTLRKLNKINKFFHKKVHPEINKVASTAKDPKVSKYKNKILNSINTNVDSELGCERSTMSCWGTLKKGKKHCFNTDMKLPQDTTTEKILDLTLKDTSGGAGKEHWIKTDEEYFVLELQQNEGVQS</sequence>
<dbReference type="RefSeq" id="XP_056696450.1">
    <property type="nucleotide sequence ID" value="XM_056840472.1"/>
</dbReference>
<reference evidence="1" key="1">
    <citation type="journal article" date="2021" name="Nat. Commun.">
        <title>Genomic analyses provide insights into spinach domestication and the genetic basis of agronomic traits.</title>
        <authorList>
            <person name="Cai X."/>
            <person name="Sun X."/>
            <person name="Xu C."/>
            <person name="Sun H."/>
            <person name="Wang X."/>
            <person name="Ge C."/>
            <person name="Zhang Z."/>
            <person name="Wang Q."/>
            <person name="Fei Z."/>
            <person name="Jiao C."/>
            <person name="Wang Q."/>
        </authorList>
    </citation>
    <scope>NUCLEOTIDE SEQUENCE [LARGE SCALE GENOMIC DNA]</scope>
    <source>
        <strain evidence="1">cv. Varoflay</strain>
    </source>
</reference>
<dbReference type="KEGG" id="soe:110789226"/>
<evidence type="ECO:0000313" key="2">
    <source>
        <dbReference type="RefSeq" id="XP_021849563.1"/>
    </source>
</evidence>
<dbReference type="OrthoDB" id="780166at2759"/>
<name>A0A9R0JWW5_SPIOL</name>
<dbReference type="AlphaFoldDB" id="A0A9R0JWW5"/>
<dbReference type="GeneID" id="110789226"/>
<dbReference type="InterPro" id="IPR038928">
    <property type="entry name" value="LAZY1"/>
</dbReference>
<dbReference type="GO" id="GO:0009630">
    <property type="term" value="P:gravitropism"/>
    <property type="evidence" value="ECO:0007669"/>
    <property type="project" value="InterPro"/>
</dbReference>
<keyword evidence="1" id="KW-1185">Reference proteome</keyword>